<dbReference type="PANTHER" id="PTHR43289">
    <property type="entry name" value="MITOGEN-ACTIVATED PROTEIN KINASE KINASE KINASE 20-RELATED"/>
    <property type="match status" value="1"/>
</dbReference>
<dbReference type="Pfam" id="PF13374">
    <property type="entry name" value="TPR_10"/>
    <property type="match status" value="1"/>
</dbReference>
<organism evidence="7 8">
    <name type="scientific">Pendulispora brunnea</name>
    <dbReference type="NCBI Taxonomy" id="2905690"/>
    <lineage>
        <taxon>Bacteria</taxon>
        <taxon>Pseudomonadati</taxon>
        <taxon>Myxococcota</taxon>
        <taxon>Myxococcia</taxon>
        <taxon>Myxococcales</taxon>
        <taxon>Sorangiineae</taxon>
        <taxon>Pendulisporaceae</taxon>
        <taxon>Pendulispora</taxon>
    </lineage>
</organism>
<accession>A0ABZ2KC32</accession>
<dbReference type="InterPro" id="IPR017441">
    <property type="entry name" value="Protein_kinase_ATP_BS"/>
</dbReference>
<evidence type="ECO:0000313" key="7">
    <source>
        <dbReference type="EMBL" id="WXA94655.1"/>
    </source>
</evidence>
<dbReference type="PROSITE" id="PS00107">
    <property type="entry name" value="PROTEIN_KINASE_ATP"/>
    <property type="match status" value="1"/>
</dbReference>
<dbReference type="RefSeq" id="WP_394845266.1">
    <property type="nucleotide sequence ID" value="NZ_CP089982.1"/>
</dbReference>
<evidence type="ECO:0000256" key="5">
    <source>
        <dbReference type="PROSITE-ProRule" id="PRU10141"/>
    </source>
</evidence>
<keyword evidence="3" id="KW-0418">Kinase</keyword>
<name>A0ABZ2KC32_9BACT</name>
<evidence type="ECO:0000256" key="3">
    <source>
        <dbReference type="ARBA" id="ARBA00022777"/>
    </source>
</evidence>
<dbReference type="Gene3D" id="1.10.10.1320">
    <property type="entry name" value="Anti-sigma factor, zinc-finger domain"/>
    <property type="match status" value="1"/>
</dbReference>
<dbReference type="SMART" id="SM00028">
    <property type="entry name" value="TPR"/>
    <property type="match status" value="5"/>
</dbReference>
<dbReference type="Pfam" id="PF13490">
    <property type="entry name" value="zf-HC2"/>
    <property type="match status" value="1"/>
</dbReference>
<proteinExistence type="predicted"/>
<dbReference type="InterPro" id="IPR027383">
    <property type="entry name" value="Znf_put"/>
</dbReference>
<dbReference type="Pfam" id="PF13424">
    <property type="entry name" value="TPR_12"/>
    <property type="match status" value="2"/>
</dbReference>
<dbReference type="CDD" id="cd14014">
    <property type="entry name" value="STKc_PknB_like"/>
    <property type="match status" value="1"/>
</dbReference>
<keyword evidence="2 5" id="KW-0547">Nucleotide-binding</keyword>
<dbReference type="Gene3D" id="1.10.510.10">
    <property type="entry name" value="Transferase(Phosphotransferase) domain 1"/>
    <property type="match status" value="1"/>
</dbReference>
<evidence type="ECO:0000256" key="2">
    <source>
        <dbReference type="ARBA" id="ARBA00022741"/>
    </source>
</evidence>
<feature type="domain" description="Protein kinase" evidence="6">
    <location>
        <begin position="75"/>
        <end position="345"/>
    </location>
</feature>
<dbReference type="Pfam" id="PF00069">
    <property type="entry name" value="Pkinase"/>
    <property type="match status" value="1"/>
</dbReference>
<dbReference type="InterPro" id="IPR019734">
    <property type="entry name" value="TPR_rpt"/>
</dbReference>
<evidence type="ECO:0000256" key="1">
    <source>
        <dbReference type="ARBA" id="ARBA00022679"/>
    </source>
</evidence>
<dbReference type="InterPro" id="IPR011990">
    <property type="entry name" value="TPR-like_helical_dom_sf"/>
</dbReference>
<feature type="binding site" evidence="5">
    <location>
        <position position="104"/>
    </location>
    <ligand>
        <name>ATP</name>
        <dbReference type="ChEBI" id="CHEBI:30616"/>
    </ligand>
</feature>
<evidence type="ECO:0000259" key="6">
    <source>
        <dbReference type="PROSITE" id="PS50011"/>
    </source>
</evidence>
<dbReference type="PANTHER" id="PTHR43289:SF34">
    <property type="entry name" value="SERINE_THREONINE-PROTEIN KINASE YBDM-RELATED"/>
    <property type="match status" value="1"/>
</dbReference>
<protein>
    <submittedName>
        <fullName evidence="7">Tetratricopeptide repeat protein</fullName>
    </submittedName>
</protein>
<dbReference type="SUPFAM" id="SSF56112">
    <property type="entry name" value="Protein kinase-like (PK-like)"/>
    <property type="match status" value="1"/>
</dbReference>
<dbReference type="Proteomes" id="UP001379533">
    <property type="component" value="Chromosome"/>
</dbReference>
<evidence type="ECO:0000256" key="4">
    <source>
        <dbReference type="ARBA" id="ARBA00022840"/>
    </source>
</evidence>
<keyword evidence="8" id="KW-1185">Reference proteome</keyword>
<gene>
    <name evidence="7" type="ORF">LZC95_50590</name>
</gene>
<keyword evidence="1" id="KW-0808">Transferase</keyword>
<dbReference type="Gene3D" id="3.30.200.20">
    <property type="entry name" value="Phosphorylase Kinase, domain 1"/>
    <property type="match status" value="1"/>
</dbReference>
<dbReference type="InterPro" id="IPR011009">
    <property type="entry name" value="Kinase-like_dom_sf"/>
</dbReference>
<dbReference type="InterPro" id="IPR008271">
    <property type="entry name" value="Ser/Thr_kinase_AS"/>
</dbReference>
<dbReference type="SUPFAM" id="SSF48452">
    <property type="entry name" value="TPR-like"/>
    <property type="match status" value="2"/>
</dbReference>
<keyword evidence="4 5" id="KW-0067">ATP-binding</keyword>
<sequence length="901" mass="98705">MPSACNNSEDIEAFLSGKLSVDERQRLERHVDHCSECRVLIGALGRGSSLITQPSADAPPDAGAPIRIGERVGRYVIVDWLGEGGMGVVYAAHDPELDRTVALKLLREGASDIDIDQGERLLREARAMARVGHPNVVAVFDTGFHGERIFIAMERVDGPTLREWLKMQRRTWQEIVRMFVQAGRGLAAAHAAGFVHRDFKPENVLIGADGRARVTDFGLARADRPAPQSHRSGADSIVEFDTSIAFGTPAYMAPEQLRFEHADARSDQFAFAVALHEGLYGKRPFPGTSLPDLCEAIMAGRIDEVPKSGPQWLRRALIRALHGDARERYPSMEPLLDALERNPYARWRGRAIALGCALALAAGVWGIKTTRAAPEVRCQDAAQKLVGVWDEARKRAVHDAFAATGAEYAEQSFRTVSQALDAYARDWTRGRTDACEATWLRGEQSAERLDRRMACLDERLNEASMLTDIYVRADMNTMQNAVLAAQSLTMPALCSDPNHLGSNAIAPPEPAKAPRVEALRKRLAEIKELRDAGHAKEALAPAVGAVTEALAIGYPPIEAQALFAHAELLSLTGAPPKEAETALYEAAWSADRARDDGTRAQAWTRLVFVVGARELRGSEVPLLNAQAVAAITRAGTPRDLEFARRHTLGAAYREQGRFAEARTEWQAALELARAHFGADSRQVAKTVGDLGWAALMLGENETARELFQRSLEATERIVGPSHPDMARILNAMGVAASKEEKHAEAGALTRRAVEILEKAHGPVHPDVAAYLDNLADTLREQKKYGECLAMHTRALGIYEQLYGPDHPELVSSLLGIGHAHLDAGNRAAAIPVFERALRVYGEGSDPLWRADTQLLLAEALDRRERRRARSLAIAARDVYRKDASANAVQLKEADEWLAKNP</sequence>
<reference evidence="7 8" key="1">
    <citation type="submission" date="2021-12" db="EMBL/GenBank/DDBJ databases">
        <title>Discovery of the Pendulisporaceae a myxobacterial family with distinct sporulation behavior and unique specialized metabolism.</title>
        <authorList>
            <person name="Garcia R."/>
            <person name="Popoff A."/>
            <person name="Bader C.D."/>
            <person name="Loehr J."/>
            <person name="Walesch S."/>
            <person name="Walt C."/>
            <person name="Boldt J."/>
            <person name="Bunk B."/>
            <person name="Haeckl F.J.F.P.J."/>
            <person name="Gunesch A.P."/>
            <person name="Birkelbach J."/>
            <person name="Nuebel U."/>
            <person name="Pietschmann T."/>
            <person name="Bach T."/>
            <person name="Mueller R."/>
        </authorList>
    </citation>
    <scope>NUCLEOTIDE SEQUENCE [LARGE SCALE GENOMIC DNA]</scope>
    <source>
        <strain evidence="7 8">MSr12523</strain>
    </source>
</reference>
<dbReference type="PROSITE" id="PS50011">
    <property type="entry name" value="PROTEIN_KINASE_DOM"/>
    <property type="match status" value="1"/>
</dbReference>
<dbReference type="Gene3D" id="1.25.40.10">
    <property type="entry name" value="Tetratricopeptide repeat domain"/>
    <property type="match status" value="1"/>
</dbReference>
<dbReference type="PROSITE" id="PS00108">
    <property type="entry name" value="PROTEIN_KINASE_ST"/>
    <property type="match status" value="1"/>
</dbReference>
<dbReference type="EMBL" id="CP089982">
    <property type="protein sequence ID" value="WXA94655.1"/>
    <property type="molecule type" value="Genomic_DNA"/>
</dbReference>
<evidence type="ECO:0000313" key="8">
    <source>
        <dbReference type="Proteomes" id="UP001379533"/>
    </source>
</evidence>
<dbReference type="InterPro" id="IPR000719">
    <property type="entry name" value="Prot_kinase_dom"/>
</dbReference>
<dbReference type="InterPro" id="IPR041916">
    <property type="entry name" value="Anti_sigma_zinc_sf"/>
</dbReference>